<dbReference type="GO" id="GO:0010411">
    <property type="term" value="P:xyloglucan metabolic process"/>
    <property type="evidence" value="ECO:0007669"/>
    <property type="project" value="TreeGrafter"/>
</dbReference>
<feature type="signal peptide" evidence="2">
    <location>
        <begin position="1"/>
        <end position="26"/>
    </location>
</feature>
<dbReference type="AlphaFoldDB" id="Q1IJL6"/>
<feature type="chain" id="PRO_5004191578" description="Glycosyl hydrolase, BNR repeat protein" evidence="2">
    <location>
        <begin position="27"/>
        <end position="1117"/>
    </location>
</feature>
<accession>Q1IJL6</accession>
<dbReference type="CDD" id="cd15482">
    <property type="entry name" value="Sialidase_non-viral"/>
    <property type="match status" value="1"/>
</dbReference>
<proteinExistence type="predicted"/>
<dbReference type="PANTHER" id="PTHR43739:SF5">
    <property type="entry name" value="EXO-ALPHA-SIALIDASE"/>
    <property type="match status" value="1"/>
</dbReference>
<keyword evidence="4" id="KW-1185">Reference proteome</keyword>
<sequence length="1117" mass="115437">MRKFFASVWGPAAFLCVFLSVSFAQQASGPDAKHLSPSQREFLEQRSVPGKGIPAGAYAKAVEQARAIRARELAAGTNTSLPAWSPAKPNANDDSANGNGITTGRVTAIAIDPTTSGASLTVYIGTGGGGVWKSTDSGTTWTPLTDTQANLTIGSLAIDPNNHSIIYAGTGELDFAADSYYGGGVLKSTNGGTTWSMVGQSTFGAVEGASFTYNGPARIGAIAVQPSVPSGTPVVLAGTAYGYQDSTHKSESGIWRSTDGGTTWNRVLPDSSTDIPYAFGTSIFWLNNTTAYAAIGNVYGYASVPGGVYKSTDSGATWTPVNGSTGHALPVGTDFGTIVMAPAVSTPGTIYLAAEEVSTGGGLQNLYKTTDGGTTWNPISTPLNAGGTTNDFCGSFCWHSMVIAVDPANANNVVVGGTNGDSLYTDTTGGTTGSSAWKSLNTGTAGFKIPPGIHAFAFIAAGGAFVGGDKGLWKTTTLSAAPPAAKNLNGPTWEELNDPNDPNYYGGYYDAYYTAYNGRRKKAVQAQEFPIGSGMYQVTPTTIKVINMRCQGTPAVFDPNASVAMFVACSPANGGPQVSLTGGDPGTWNPMTTGINLADNSAFYPPILFVPYPGLPTMLYGTTHIYQSTNATDPSAPTWEDLGSAAIAEFGGATTTLDTALAQNGGHQGTVRASTSAITSVTNDTLFAGSNDSSVNYSTNGGVNWAHIRSILPYRPVTRVMADPLDSTKVFAAYAGFSGFGDSVGHVFLCSITSNTCTDVSGNLPNAPVNDLAYDPDFPNTMFAATDVGVFTATTGGTAWSTSGTGLPNVVCKSFTVSEIDRTLQVNTHSRGVWTLNLPPLVLATMTNPAPGSKFSGASANFTWNAGQSATGYSLYVGSTAGAHDIAYVNAGTALTTPVSGLPTNGERLYVTLNTLIYGNWHANSYTYVASGTGAAATMTSPANGSTFSAASATFNWTAGAGITQYSLYIGTTSGAHDIAYINAGAAHTTTFNTLPTNGEKIYIALYSLNGNTWLANYYVYYAPGTGTAATMTSPAPGSTFTGSSATFSWGAGNGISEYSLYVGTTAGAHDIAYVDTGKATSTTVNTLPTNGSKVYVTLYSLNGKTWRKNSYTYTAK</sequence>
<protein>
    <recommendedName>
        <fullName evidence="5">Glycosyl hydrolase, BNR repeat protein</fullName>
    </recommendedName>
</protein>
<dbReference type="SUPFAM" id="SSF110296">
    <property type="entry name" value="Oligoxyloglucan reducing end-specific cellobiohydrolase"/>
    <property type="match status" value="2"/>
</dbReference>
<dbReference type="PANTHER" id="PTHR43739">
    <property type="entry name" value="XYLOGLUCANASE (EUROFUNG)"/>
    <property type="match status" value="1"/>
</dbReference>
<dbReference type="RefSeq" id="WP_011524733.1">
    <property type="nucleotide sequence ID" value="NC_008009.1"/>
</dbReference>
<dbReference type="Proteomes" id="UP000002432">
    <property type="component" value="Chromosome"/>
</dbReference>
<dbReference type="EMBL" id="CP000360">
    <property type="protein sequence ID" value="ABF42934.1"/>
    <property type="molecule type" value="Genomic_DNA"/>
</dbReference>
<evidence type="ECO:0000313" key="4">
    <source>
        <dbReference type="Proteomes" id="UP000002432"/>
    </source>
</evidence>
<dbReference type="eggNOG" id="COG4447">
    <property type="taxonomic scope" value="Bacteria"/>
</dbReference>
<evidence type="ECO:0000256" key="1">
    <source>
        <dbReference type="SAM" id="MobiDB-lite"/>
    </source>
</evidence>
<keyword evidence="2" id="KW-0732">Signal</keyword>
<dbReference type="InterPro" id="IPR015943">
    <property type="entry name" value="WD40/YVTN_repeat-like_dom_sf"/>
</dbReference>
<organism evidence="3 4">
    <name type="scientific">Koribacter versatilis (strain Ellin345)</name>
    <dbReference type="NCBI Taxonomy" id="204669"/>
    <lineage>
        <taxon>Bacteria</taxon>
        <taxon>Pseudomonadati</taxon>
        <taxon>Acidobacteriota</taxon>
        <taxon>Terriglobia</taxon>
        <taxon>Terriglobales</taxon>
        <taxon>Candidatus Korobacteraceae</taxon>
        <taxon>Candidatus Korobacter</taxon>
    </lineage>
</organism>
<dbReference type="STRING" id="204669.Acid345_3934"/>
<dbReference type="OrthoDB" id="9764804at2"/>
<evidence type="ECO:0000313" key="3">
    <source>
        <dbReference type="EMBL" id="ABF42934.1"/>
    </source>
</evidence>
<dbReference type="HOGENOM" id="CLU_285726_0_0_0"/>
<evidence type="ECO:0008006" key="5">
    <source>
        <dbReference type="Google" id="ProtNLM"/>
    </source>
</evidence>
<name>Q1IJL6_KORVE</name>
<dbReference type="Gene3D" id="2.130.10.10">
    <property type="entry name" value="YVTN repeat-like/Quinoprotein amine dehydrogenase"/>
    <property type="match status" value="3"/>
</dbReference>
<dbReference type="EnsemblBacteria" id="ABF42934">
    <property type="protein sequence ID" value="ABF42934"/>
    <property type="gene ID" value="Acid345_3934"/>
</dbReference>
<reference evidence="3 4" key="1">
    <citation type="journal article" date="2009" name="Appl. Environ. Microbiol.">
        <title>Three genomes from the phylum Acidobacteria provide insight into the lifestyles of these microorganisms in soils.</title>
        <authorList>
            <person name="Ward N.L."/>
            <person name="Challacombe J.F."/>
            <person name="Janssen P.H."/>
            <person name="Henrissat B."/>
            <person name="Coutinho P.M."/>
            <person name="Wu M."/>
            <person name="Xie G."/>
            <person name="Haft D.H."/>
            <person name="Sait M."/>
            <person name="Badger J."/>
            <person name="Barabote R.D."/>
            <person name="Bradley B."/>
            <person name="Brettin T.S."/>
            <person name="Brinkac L.M."/>
            <person name="Bruce D."/>
            <person name="Creasy T."/>
            <person name="Daugherty S.C."/>
            <person name="Davidsen T.M."/>
            <person name="DeBoy R.T."/>
            <person name="Detter J.C."/>
            <person name="Dodson R.J."/>
            <person name="Durkin A.S."/>
            <person name="Ganapathy A."/>
            <person name="Gwinn-Giglio M."/>
            <person name="Han C.S."/>
            <person name="Khouri H."/>
            <person name="Kiss H."/>
            <person name="Kothari S.P."/>
            <person name="Madupu R."/>
            <person name="Nelson K.E."/>
            <person name="Nelson W.C."/>
            <person name="Paulsen I."/>
            <person name="Penn K."/>
            <person name="Ren Q."/>
            <person name="Rosovitz M.J."/>
            <person name="Selengut J.D."/>
            <person name="Shrivastava S."/>
            <person name="Sullivan S.A."/>
            <person name="Tapia R."/>
            <person name="Thompson L.S."/>
            <person name="Watkins K.L."/>
            <person name="Yang Q."/>
            <person name="Yu C."/>
            <person name="Zafar N."/>
            <person name="Zhou L."/>
            <person name="Kuske C.R."/>
        </authorList>
    </citation>
    <scope>NUCLEOTIDE SEQUENCE [LARGE SCALE GENOMIC DNA]</scope>
    <source>
        <strain evidence="3 4">Ellin345</strain>
    </source>
</reference>
<feature type="region of interest" description="Disordered" evidence="1">
    <location>
        <begin position="79"/>
        <end position="99"/>
    </location>
</feature>
<evidence type="ECO:0000256" key="2">
    <source>
        <dbReference type="SAM" id="SignalP"/>
    </source>
</evidence>
<gene>
    <name evidence="3" type="ordered locus">Acid345_3934</name>
</gene>
<dbReference type="InterPro" id="IPR052025">
    <property type="entry name" value="Xyloglucanase_GH74"/>
</dbReference>
<dbReference type="KEGG" id="aba:Acid345_3934"/>